<evidence type="ECO:0000313" key="2">
    <source>
        <dbReference type="EMBL" id="THG07313.1"/>
    </source>
</evidence>
<name>A0A4S4DVG4_CAMSN</name>
<keyword evidence="3" id="KW-1185">Reference proteome</keyword>
<organism evidence="2 3">
    <name type="scientific">Camellia sinensis var. sinensis</name>
    <name type="common">China tea</name>
    <dbReference type="NCBI Taxonomy" id="542762"/>
    <lineage>
        <taxon>Eukaryota</taxon>
        <taxon>Viridiplantae</taxon>
        <taxon>Streptophyta</taxon>
        <taxon>Embryophyta</taxon>
        <taxon>Tracheophyta</taxon>
        <taxon>Spermatophyta</taxon>
        <taxon>Magnoliopsida</taxon>
        <taxon>eudicotyledons</taxon>
        <taxon>Gunneridae</taxon>
        <taxon>Pentapetalae</taxon>
        <taxon>asterids</taxon>
        <taxon>Ericales</taxon>
        <taxon>Theaceae</taxon>
        <taxon>Camellia</taxon>
    </lineage>
</organism>
<comment type="caution">
    <text evidence="2">The sequence shown here is derived from an EMBL/GenBank/DDBJ whole genome shotgun (WGS) entry which is preliminary data.</text>
</comment>
<sequence length="232" mass="25865">MANNASHRGTRNPLYDEDNEESTGFNHELNPTAPINQQLSNKAVSRQLVEIAQMLAQLTLQNQPTVPEPIDHYEEEIRRKPPIVPVVSLAPTPMNQIVPYVPPQSSDPLMEKTSRLEQAVNKLSGDKHDIVDLENLSLYPKVKLPYGFKWLEIDKALSFGISSTEPRTDGIVDATALRKKSGMNDLKKRDGSSQGLSPFLLDLLLDPYCVPSLPSISIDSLYLWTLKPIAIL</sequence>
<dbReference type="AlphaFoldDB" id="A0A4S4DVG4"/>
<gene>
    <name evidence="2" type="ORF">TEA_006669</name>
</gene>
<proteinExistence type="predicted"/>
<protein>
    <submittedName>
        <fullName evidence="2">Uncharacterized protein</fullName>
    </submittedName>
</protein>
<accession>A0A4S4DVG4</accession>
<evidence type="ECO:0000313" key="3">
    <source>
        <dbReference type="Proteomes" id="UP000306102"/>
    </source>
</evidence>
<dbReference type="EMBL" id="SDRB02010122">
    <property type="protein sequence ID" value="THG07313.1"/>
    <property type="molecule type" value="Genomic_DNA"/>
</dbReference>
<evidence type="ECO:0000256" key="1">
    <source>
        <dbReference type="SAM" id="MobiDB-lite"/>
    </source>
</evidence>
<dbReference type="Proteomes" id="UP000306102">
    <property type="component" value="Unassembled WGS sequence"/>
</dbReference>
<reference evidence="2 3" key="1">
    <citation type="journal article" date="2018" name="Proc. Natl. Acad. Sci. U.S.A.">
        <title>Draft genome sequence of Camellia sinensis var. sinensis provides insights into the evolution of the tea genome and tea quality.</title>
        <authorList>
            <person name="Wei C."/>
            <person name="Yang H."/>
            <person name="Wang S."/>
            <person name="Zhao J."/>
            <person name="Liu C."/>
            <person name="Gao L."/>
            <person name="Xia E."/>
            <person name="Lu Y."/>
            <person name="Tai Y."/>
            <person name="She G."/>
            <person name="Sun J."/>
            <person name="Cao H."/>
            <person name="Tong W."/>
            <person name="Gao Q."/>
            <person name="Li Y."/>
            <person name="Deng W."/>
            <person name="Jiang X."/>
            <person name="Wang W."/>
            <person name="Chen Q."/>
            <person name="Zhang S."/>
            <person name="Li H."/>
            <person name="Wu J."/>
            <person name="Wang P."/>
            <person name="Li P."/>
            <person name="Shi C."/>
            <person name="Zheng F."/>
            <person name="Jian J."/>
            <person name="Huang B."/>
            <person name="Shan D."/>
            <person name="Shi M."/>
            <person name="Fang C."/>
            <person name="Yue Y."/>
            <person name="Li F."/>
            <person name="Li D."/>
            <person name="Wei S."/>
            <person name="Han B."/>
            <person name="Jiang C."/>
            <person name="Yin Y."/>
            <person name="Xia T."/>
            <person name="Zhang Z."/>
            <person name="Bennetzen J.L."/>
            <person name="Zhao S."/>
            <person name="Wan X."/>
        </authorList>
    </citation>
    <scope>NUCLEOTIDE SEQUENCE [LARGE SCALE GENOMIC DNA]</scope>
    <source>
        <strain evidence="3">cv. Shuchazao</strain>
        <tissue evidence="2">Leaf</tissue>
    </source>
</reference>
<feature type="region of interest" description="Disordered" evidence="1">
    <location>
        <begin position="1"/>
        <end position="34"/>
    </location>
</feature>